<dbReference type="AlphaFoldDB" id="C2JTZ2"/>
<dbReference type="PANTHER" id="PTHR23088">
    <property type="entry name" value="NITRILASE-RELATED"/>
    <property type="match status" value="1"/>
</dbReference>
<feature type="domain" description="CN hydrolase" evidence="2">
    <location>
        <begin position="14"/>
        <end position="249"/>
    </location>
</feature>
<comment type="similarity">
    <text evidence="1">Belongs to the carbon-nitrogen hydrolase superfamily. NIT1/NIT2 family.</text>
</comment>
<comment type="caution">
    <text evidence="3">The sequence shown here is derived from an EMBL/GenBank/DDBJ whole genome shotgun (WGS) entry which is preliminary data.</text>
</comment>
<keyword evidence="3" id="KW-0378">Hydrolase</keyword>
<evidence type="ECO:0000313" key="3">
    <source>
        <dbReference type="EMBL" id="EEN81493.1"/>
    </source>
</evidence>
<dbReference type="PROSITE" id="PS50263">
    <property type="entry name" value="CN_HYDROLASE"/>
    <property type="match status" value="1"/>
</dbReference>
<evidence type="ECO:0000256" key="1">
    <source>
        <dbReference type="ARBA" id="ARBA00010613"/>
    </source>
</evidence>
<keyword evidence="4" id="KW-1185">Reference proteome</keyword>
<evidence type="ECO:0000259" key="2">
    <source>
        <dbReference type="PROSITE" id="PS50263"/>
    </source>
</evidence>
<protein>
    <submittedName>
        <fullName evidence="3">Hydrolase, carbon-nitrogen family</fullName>
    </submittedName>
</protein>
<gene>
    <name evidence="3" type="ORF">HMPREF0539_0384</name>
</gene>
<dbReference type="PANTHER" id="PTHR23088:SF27">
    <property type="entry name" value="DEAMINATED GLUTATHIONE AMIDASE"/>
    <property type="match status" value="1"/>
</dbReference>
<dbReference type="GO" id="GO:0016787">
    <property type="term" value="F:hydrolase activity"/>
    <property type="evidence" value="ECO:0007669"/>
    <property type="project" value="UniProtKB-KW"/>
</dbReference>
<reference evidence="3" key="1">
    <citation type="submission" date="2009-01" db="EMBL/GenBank/DDBJ databases">
        <authorList>
            <person name="Qin X."/>
            <person name="Bachman B."/>
            <person name="Battles P."/>
            <person name="Bell A."/>
            <person name="Bess C."/>
            <person name="Bickham C."/>
            <person name="Chaboub L."/>
            <person name="Chen D."/>
            <person name="Coyle M."/>
            <person name="Deiros D.R."/>
            <person name="Dinh H."/>
            <person name="Forbes L."/>
            <person name="Fowler G."/>
            <person name="Francisco L."/>
            <person name="Fu Q."/>
            <person name="Gubbala S."/>
            <person name="Hale W."/>
            <person name="Han Y."/>
            <person name="Hemphill L."/>
            <person name="Highlander S.K."/>
            <person name="Hirani K."/>
            <person name="Hogues M."/>
            <person name="Jackson L."/>
            <person name="Jakkamsetti A."/>
            <person name="Javaid M."/>
            <person name="Jiang H."/>
            <person name="Korchina V."/>
            <person name="Kovar C."/>
            <person name="Lara F."/>
            <person name="Lee S."/>
            <person name="Mata R."/>
            <person name="Mathew T."/>
            <person name="Moen C."/>
            <person name="Morales K."/>
            <person name="Munidasa M."/>
            <person name="Nazareth L."/>
            <person name="Ngo R."/>
            <person name="Nguyen L."/>
            <person name="Okwuonu G."/>
            <person name="Ongeri F."/>
            <person name="Patil S."/>
            <person name="Petrosino J."/>
            <person name="Pham C."/>
            <person name="Pham P."/>
            <person name="Pu L.-L."/>
            <person name="Puazo M."/>
            <person name="Raj R."/>
            <person name="Reid J."/>
            <person name="Rouhana J."/>
            <person name="Saada N."/>
            <person name="Shang Y."/>
            <person name="Simmons D."/>
            <person name="Thornton R."/>
            <person name="Warren J."/>
            <person name="Weissenberger G."/>
            <person name="Zhang J."/>
            <person name="Zhang L."/>
            <person name="Zhou C."/>
            <person name="Zhu D."/>
            <person name="Muzny D."/>
            <person name="Worley K."/>
            <person name="Gibbs R."/>
        </authorList>
    </citation>
    <scope>NUCLEOTIDE SEQUENCE [LARGE SCALE GENOMIC DNA]</scope>
    <source>
        <strain evidence="3">LMS2-1</strain>
    </source>
</reference>
<dbReference type="Proteomes" id="UP000004525">
    <property type="component" value="Unassembled WGS sequence"/>
</dbReference>
<dbReference type="Gene3D" id="3.60.110.10">
    <property type="entry name" value="Carbon-nitrogen hydrolase"/>
    <property type="match status" value="1"/>
</dbReference>
<dbReference type="InterPro" id="IPR036526">
    <property type="entry name" value="C-N_Hydrolase_sf"/>
</dbReference>
<dbReference type="SUPFAM" id="SSF56317">
    <property type="entry name" value="Carbon-nitrogen hydrolase"/>
    <property type="match status" value="1"/>
</dbReference>
<evidence type="ECO:0000313" key="4">
    <source>
        <dbReference type="Proteomes" id="UP000004525"/>
    </source>
</evidence>
<proteinExistence type="inferred from homology"/>
<dbReference type="HOGENOM" id="CLU_030130_3_1_9"/>
<accession>C2JTZ2</accession>
<name>C2JTZ2_LACRM</name>
<dbReference type="EMBL" id="ACIZ01000018">
    <property type="protein sequence ID" value="EEN81493.1"/>
    <property type="molecule type" value="Genomic_DNA"/>
</dbReference>
<dbReference type="CDD" id="cd07583">
    <property type="entry name" value="nitrilase_5"/>
    <property type="match status" value="1"/>
</dbReference>
<sequence>MKQSTKRGIEMAQLTIALAQIDIAFGQPEKNFQTVANAVAEAAQQGAEVVVLPEMWNTGYDLEHLTTTANPDGLRTKAFLSALAQQYHLAIVGGSVAAAENGHFYNRSLTVDQRGRQLAKYDKVHRFRLMNEEKFITAGATADHFTLGVPASVAICYDLRFPEWFRRMASDGTQLFFLPAEWPTPRLPQFNALLAARAIENQAYVVAVNRVGNDPNNAFGGQSQVVDPFGERLLKLDDQPQVRIVTIDLDRIAAARQQIPVFTDRRPELY</sequence>
<dbReference type="Pfam" id="PF00795">
    <property type="entry name" value="CN_hydrolase"/>
    <property type="match status" value="1"/>
</dbReference>
<organism evidence="3 4">
    <name type="scientific">Lacticaseibacillus rhamnosus (strain LMS2-1)</name>
    <dbReference type="NCBI Taxonomy" id="525361"/>
    <lineage>
        <taxon>Bacteria</taxon>
        <taxon>Bacillati</taxon>
        <taxon>Bacillota</taxon>
        <taxon>Bacilli</taxon>
        <taxon>Lactobacillales</taxon>
        <taxon>Lactobacillaceae</taxon>
        <taxon>Lacticaseibacillus</taxon>
    </lineage>
</organism>
<dbReference type="InterPro" id="IPR003010">
    <property type="entry name" value="C-N_Hydrolase"/>
</dbReference>